<organism evidence="1 2">
    <name type="scientific">Racocetra persica</name>
    <dbReference type="NCBI Taxonomy" id="160502"/>
    <lineage>
        <taxon>Eukaryota</taxon>
        <taxon>Fungi</taxon>
        <taxon>Fungi incertae sedis</taxon>
        <taxon>Mucoromycota</taxon>
        <taxon>Glomeromycotina</taxon>
        <taxon>Glomeromycetes</taxon>
        <taxon>Diversisporales</taxon>
        <taxon>Gigasporaceae</taxon>
        <taxon>Racocetra</taxon>
    </lineage>
</organism>
<comment type="caution">
    <text evidence="1">The sequence shown here is derived from an EMBL/GenBank/DDBJ whole genome shotgun (WGS) entry which is preliminary data.</text>
</comment>
<proteinExistence type="predicted"/>
<accession>A0ACA9SYW9</accession>
<sequence>DANNSIAELKSTLNKIVKLTEEYNPIDVTYYIDILENNIVIILPPKDEEEEPSDPLMQKRQESSGGSISEMILSGYGIVNGDKATQCSAGFWARDSVNPNLICSVGISSLAACLAL</sequence>
<feature type="non-terminal residue" evidence="1">
    <location>
        <position position="116"/>
    </location>
</feature>
<evidence type="ECO:0000313" key="1">
    <source>
        <dbReference type="EMBL" id="CAG8850788.1"/>
    </source>
</evidence>
<evidence type="ECO:0000313" key="2">
    <source>
        <dbReference type="Proteomes" id="UP000789920"/>
    </source>
</evidence>
<name>A0ACA9SYW9_9GLOM</name>
<dbReference type="EMBL" id="CAJVQC010172651">
    <property type="protein sequence ID" value="CAG8850788.1"/>
    <property type="molecule type" value="Genomic_DNA"/>
</dbReference>
<keyword evidence="2" id="KW-1185">Reference proteome</keyword>
<dbReference type="Proteomes" id="UP000789920">
    <property type="component" value="Unassembled WGS sequence"/>
</dbReference>
<protein>
    <submittedName>
        <fullName evidence="1">11457_t:CDS:1</fullName>
    </submittedName>
</protein>
<feature type="non-terminal residue" evidence="1">
    <location>
        <position position="1"/>
    </location>
</feature>
<reference evidence="1" key="1">
    <citation type="submission" date="2021-06" db="EMBL/GenBank/DDBJ databases">
        <authorList>
            <person name="Kallberg Y."/>
            <person name="Tangrot J."/>
            <person name="Rosling A."/>
        </authorList>
    </citation>
    <scope>NUCLEOTIDE SEQUENCE</scope>
    <source>
        <strain evidence="1">MA461A</strain>
    </source>
</reference>
<gene>
    <name evidence="1" type="ORF">RPERSI_LOCUS36255</name>
</gene>